<dbReference type="KEGG" id="lnu:N7U66_02975"/>
<feature type="compositionally biased region" description="Low complexity" evidence="1">
    <location>
        <begin position="265"/>
        <end position="274"/>
    </location>
</feature>
<protein>
    <submittedName>
        <fullName evidence="2">Uncharacterized protein</fullName>
    </submittedName>
</protein>
<organism evidence="2 3">
    <name type="scientific">Lacinutrix neustonica</name>
    <dbReference type="NCBI Taxonomy" id="2980107"/>
    <lineage>
        <taxon>Bacteria</taxon>
        <taxon>Pseudomonadati</taxon>
        <taxon>Bacteroidota</taxon>
        <taxon>Flavobacteriia</taxon>
        <taxon>Flavobacteriales</taxon>
        <taxon>Flavobacteriaceae</taxon>
        <taxon>Lacinutrix</taxon>
    </lineage>
</organism>
<accession>A0A9E8MW23</accession>
<evidence type="ECO:0000313" key="2">
    <source>
        <dbReference type="EMBL" id="WAC02662.1"/>
    </source>
</evidence>
<dbReference type="Proteomes" id="UP001164705">
    <property type="component" value="Chromosome"/>
</dbReference>
<keyword evidence="3" id="KW-1185">Reference proteome</keyword>
<dbReference type="RefSeq" id="WP_267677260.1">
    <property type="nucleotide sequence ID" value="NZ_CP113088.1"/>
</dbReference>
<name>A0A9E8MW23_9FLAO</name>
<sequence>MNNPKHIKEVARDKAREILSGNDTFKNMSIEDQKKMYVSVVEDQIDKLRKSNGHYQDDFSQAKENFLEKATRQAKANQTANRASNLIDDSRHEKGFEEGVDAFEDLVDSVDFPAFVRDLLKSVFDANISVMKSQTDDYIRLMKEATSGLAKFIKQIDDTTTFAYLAENKPDEFNISLEEDADGGEKMSLTDPKGEAVDIGDNEVKAKIMDAKIKMAQEHRAALREMVLMGLTRLVVDKGVVEAEVNFEFKGQRTGEKKDKAINKTTSSTGTSGRASTGLIGKIFGGGSIGSTKSSQTTKFSVSSAKSTSEDELKAKLRGFVKIEFKTDYFKLDNFAQMYAPPSAEEKQAALPAATA</sequence>
<evidence type="ECO:0000256" key="1">
    <source>
        <dbReference type="SAM" id="MobiDB-lite"/>
    </source>
</evidence>
<reference evidence="2" key="1">
    <citation type="submission" date="2022-11" db="EMBL/GenBank/DDBJ databases">
        <title>Lacinutrix neustonica HL-RS19T sp. nov., isolated from the surface microlayer sample of brackish Lake Shihwa.</title>
        <authorList>
            <person name="Choi J.Y."/>
            <person name="Hwang C.Y."/>
        </authorList>
    </citation>
    <scope>NUCLEOTIDE SEQUENCE</scope>
    <source>
        <strain evidence="2">HL-RS19</strain>
    </source>
</reference>
<feature type="region of interest" description="Disordered" evidence="1">
    <location>
        <begin position="254"/>
        <end position="274"/>
    </location>
</feature>
<dbReference type="AlphaFoldDB" id="A0A9E8MW23"/>
<gene>
    <name evidence="2" type="ORF">N7U66_02975</name>
</gene>
<proteinExistence type="predicted"/>
<evidence type="ECO:0000313" key="3">
    <source>
        <dbReference type="Proteomes" id="UP001164705"/>
    </source>
</evidence>
<dbReference type="EMBL" id="CP113088">
    <property type="protein sequence ID" value="WAC02662.1"/>
    <property type="molecule type" value="Genomic_DNA"/>
</dbReference>